<evidence type="ECO:0000313" key="2">
    <source>
        <dbReference type="Proteomes" id="UP000481858"/>
    </source>
</evidence>
<name>A0A7C8IJV5_9PEZI</name>
<evidence type="ECO:0000313" key="1">
    <source>
        <dbReference type="EMBL" id="KAF2965506.1"/>
    </source>
</evidence>
<protein>
    <submittedName>
        <fullName evidence="1">Uncharacterized protein</fullName>
    </submittedName>
</protein>
<dbReference type="InParanoid" id="A0A7C8IJV5"/>
<dbReference type="OrthoDB" id="4624480at2759"/>
<reference evidence="1 2" key="1">
    <citation type="submission" date="2019-12" db="EMBL/GenBank/DDBJ databases">
        <title>Draft genome sequence of the ascomycete Xylaria multiplex DSM 110363.</title>
        <authorList>
            <person name="Buettner E."/>
            <person name="Kellner H."/>
        </authorList>
    </citation>
    <scope>NUCLEOTIDE SEQUENCE [LARGE SCALE GENOMIC DNA]</scope>
    <source>
        <strain evidence="1 2">DSM 110363</strain>
    </source>
</reference>
<dbReference type="EMBL" id="WUBL01000113">
    <property type="protein sequence ID" value="KAF2965506.1"/>
    <property type="molecule type" value="Genomic_DNA"/>
</dbReference>
<dbReference type="Proteomes" id="UP000481858">
    <property type="component" value="Unassembled WGS sequence"/>
</dbReference>
<accession>A0A7C8IJV5</accession>
<comment type="caution">
    <text evidence="1">The sequence shown here is derived from an EMBL/GenBank/DDBJ whole genome shotgun (WGS) entry which is preliminary data.</text>
</comment>
<organism evidence="1 2">
    <name type="scientific">Xylaria multiplex</name>
    <dbReference type="NCBI Taxonomy" id="323545"/>
    <lineage>
        <taxon>Eukaryota</taxon>
        <taxon>Fungi</taxon>
        <taxon>Dikarya</taxon>
        <taxon>Ascomycota</taxon>
        <taxon>Pezizomycotina</taxon>
        <taxon>Sordariomycetes</taxon>
        <taxon>Xylariomycetidae</taxon>
        <taxon>Xylariales</taxon>
        <taxon>Xylariaceae</taxon>
        <taxon>Xylaria</taxon>
    </lineage>
</organism>
<sequence>MEFQGCESIFEPILQFPPNLERGGQYLLCGISVVTEPQSVWLPTTRPKIDESRITWWRRDPKVKRNGSHKVWAIVVGEPEAGDKDAIRPGTYLLAHGWCRGQTPAKLGINYCWTHEKQNYQVYEEIHNTSHGPSTKLTGLNFGESMEDFLRKLRKAGWADEEEDGEENWKQLVDDILEGKKQGIGATWRSFVEESETERLVIANPAVAD</sequence>
<dbReference type="AlphaFoldDB" id="A0A7C8IJV5"/>
<gene>
    <name evidence="1" type="ORF">GQX73_g8055</name>
</gene>
<keyword evidence="2" id="KW-1185">Reference proteome</keyword>
<proteinExistence type="predicted"/>